<dbReference type="AlphaFoldDB" id="A0A6V7BF91"/>
<protein>
    <submittedName>
        <fullName evidence="1">Uncharacterized protein</fullName>
    </submittedName>
</protein>
<proteinExistence type="predicted"/>
<name>A0A6V7BF91_9XANT</name>
<evidence type="ECO:0000313" key="1">
    <source>
        <dbReference type="EMBL" id="CAD0300950.1"/>
    </source>
</evidence>
<gene>
    <name evidence="1" type="ORF">CFBP2533_02510</name>
</gene>
<organism evidence="1">
    <name type="scientific">Xanthomonas hortorum pv. pelargonii</name>
    <dbReference type="NCBI Taxonomy" id="453602"/>
    <lineage>
        <taxon>Bacteria</taxon>
        <taxon>Pseudomonadati</taxon>
        <taxon>Pseudomonadota</taxon>
        <taxon>Gammaproteobacteria</taxon>
        <taxon>Lysobacterales</taxon>
        <taxon>Lysobacteraceae</taxon>
        <taxon>Xanthomonas</taxon>
    </lineage>
</organism>
<dbReference type="EMBL" id="LR828261">
    <property type="protein sequence ID" value="CAD0300950.1"/>
    <property type="molecule type" value="Genomic_DNA"/>
</dbReference>
<sequence>MRLLSRRAKSDLNELLVRVRAQCPFPPSVGNKTQWLEVKTLLIYAKFQQPGAYERR</sequence>
<reference evidence="1" key="1">
    <citation type="submission" date="2020-07" db="EMBL/GenBank/DDBJ databases">
        <authorList>
            <person name="Pothier F. J."/>
        </authorList>
    </citation>
    <scope>NUCLEOTIDE SEQUENCE</scope>
    <source>
        <strain evidence="1">CFBP 2533</strain>
    </source>
</reference>
<accession>A0A6V7BF91</accession>
<dbReference type="EMBL" id="LR828261">
    <property type="protein sequence ID" value="CAD0300958.1"/>
    <property type="molecule type" value="Genomic_DNA"/>
</dbReference>